<evidence type="ECO:0000313" key="8">
    <source>
        <dbReference type="EMBL" id="GAA4345092.1"/>
    </source>
</evidence>
<gene>
    <name evidence="8" type="ORF">GCM10023165_28820</name>
</gene>
<proteinExistence type="inferred from homology"/>
<evidence type="ECO:0008006" key="10">
    <source>
        <dbReference type="Google" id="ProtNLM"/>
    </source>
</evidence>
<evidence type="ECO:0000256" key="3">
    <source>
        <dbReference type="ARBA" id="ARBA00022475"/>
    </source>
</evidence>
<feature type="transmembrane region" description="Helical" evidence="7">
    <location>
        <begin position="97"/>
        <end position="122"/>
    </location>
</feature>
<comment type="similarity">
    <text evidence="2">Belongs to the DoxX family.</text>
</comment>
<comment type="subcellular location">
    <subcellularLocation>
        <location evidence="1">Cell membrane</location>
        <topology evidence="1">Multi-pass membrane protein</topology>
    </subcellularLocation>
</comment>
<feature type="transmembrane region" description="Helical" evidence="7">
    <location>
        <begin position="134"/>
        <end position="154"/>
    </location>
</feature>
<reference evidence="9" key="1">
    <citation type="journal article" date="2019" name="Int. J. Syst. Evol. Microbiol.">
        <title>The Global Catalogue of Microorganisms (GCM) 10K type strain sequencing project: providing services to taxonomists for standard genome sequencing and annotation.</title>
        <authorList>
            <consortium name="The Broad Institute Genomics Platform"/>
            <consortium name="The Broad Institute Genome Sequencing Center for Infectious Disease"/>
            <person name="Wu L."/>
            <person name="Ma J."/>
        </authorList>
    </citation>
    <scope>NUCLEOTIDE SEQUENCE [LARGE SCALE GENOMIC DNA]</scope>
    <source>
        <strain evidence="9">JCM 17804</strain>
    </source>
</reference>
<evidence type="ECO:0000256" key="2">
    <source>
        <dbReference type="ARBA" id="ARBA00006679"/>
    </source>
</evidence>
<evidence type="ECO:0000256" key="7">
    <source>
        <dbReference type="SAM" id="Phobius"/>
    </source>
</evidence>
<accession>A0ABP8HV54</accession>
<keyword evidence="5 7" id="KW-1133">Transmembrane helix</keyword>
<sequence>MSAHHVTSPVLADTPAQGLRARWNHAAELLSRLITHDLLAAAARLSIAAIFFLSGRTKVEGFLTLTPGAIDLFRTEYKLPLVPPEIAAHLAAYAEHLFPVLLVLGLATRLSALALLGMTLVIQVFVYPDAWPTHLSWAALLLYLAGRGAGRLSLDRLLRLR</sequence>
<keyword evidence="3" id="KW-1003">Cell membrane</keyword>
<dbReference type="Pfam" id="PF07681">
    <property type="entry name" value="DoxX"/>
    <property type="match status" value="1"/>
</dbReference>
<dbReference type="EMBL" id="BAABGJ010000027">
    <property type="protein sequence ID" value="GAA4345092.1"/>
    <property type="molecule type" value="Genomic_DNA"/>
</dbReference>
<keyword evidence="9" id="KW-1185">Reference proteome</keyword>
<evidence type="ECO:0000313" key="9">
    <source>
        <dbReference type="Proteomes" id="UP001500975"/>
    </source>
</evidence>
<keyword evidence="6 7" id="KW-0472">Membrane</keyword>
<evidence type="ECO:0000256" key="1">
    <source>
        <dbReference type="ARBA" id="ARBA00004651"/>
    </source>
</evidence>
<dbReference type="PANTHER" id="PTHR33452">
    <property type="entry name" value="OXIDOREDUCTASE CATD-RELATED"/>
    <property type="match status" value="1"/>
</dbReference>
<dbReference type="RefSeq" id="WP_345538688.1">
    <property type="nucleotide sequence ID" value="NZ_BAABGJ010000027.1"/>
</dbReference>
<keyword evidence="4 7" id="KW-0812">Transmembrane</keyword>
<dbReference type="InterPro" id="IPR032808">
    <property type="entry name" value="DoxX"/>
</dbReference>
<feature type="transmembrane region" description="Helical" evidence="7">
    <location>
        <begin position="33"/>
        <end position="53"/>
    </location>
</feature>
<dbReference type="InterPro" id="IPR051907">
    <property type="entry name" value="DoxX-like_oxidoreductase"/>
</dbReference>
<organism evidence="8 9">
    <name type="scientific">Variovorax defluvii</name>
    <dbReference type="NCBI Taxonomy" id="913761"/>
    <lineage>
        <taxon>Bacteria</taxon>
        <taxon>Pseudomonadati</taxon>
        <taxon>Pseudomonadota</taxon>
        <taxon>Betaproteobacteria</taxon>
        <taxon>Burkholderiales</taxon>
        <taxon>Comamonadaceae</taxon>
        <taxon>Variovorax</taxon>
    </lineage>
</organism>
<evidence type="ECO:0000256" key="4">
    <source>
        <dbReference type="ARBA" id="ARBA00022692"/>
    </source>
</evidence>
<name>A0ABP8HV54_9BURK</name>
<dbReference type="PANTHER" id="PTHR33452:SF1">
    <property type="entry name" value="INNER MEMBRANE PROTEIN YPHA-RELATED"/>
    <property type="match status" value="1"/>
</dbReference>
<comment type="caution">
    <text evidence="8">The sequence shown here is derived from an EMBL/GenBank/DDBJ whole genome shotgun (WGS) entry which is preliminary data.</text>
</comment>
<dbReference type="Proteomes" id="UP001500975">
    <property type="component" value="Unassembled WGS sequence"/>
</dbReference>
<protein>
    <recommendedName>
        <fullName evidence="10">DoxX family protein</fullName>
    </recommendedName>
</protein>
<evidence type="ECO:0000256" key="6">
    <source>
        <dbReference type="ARBA" id="ARBA00023136"/>
    </source>
</evidence>
<evidence type="ECO:0000256" key="5">
    <source>
        <dbReference type="ARBA" id="ARBA00022989"/>
    </source>
</evidence>